<reference evidence="5 6" key="1">
    <citation type="submission" date="2011-11" db="EMBL/GenBank/DDBJ databases">
        <title>Complete sequence of Granulicella mallensis MP5ACTX8.</title>
        <authorList>
            <consortium name="US DOE Joint Genome Institute"/>
            <person name="Lucas S."/>
            <person name="Copeland A."/>
            <person name="Lapidus A."/>
            <person name="Cheng J.-F."/>
            <person name="Goodwin L."/>
            <person name="Pitluck S."/>
            <person name="Peters L."/>
            <person name="Lu M."/>
            <person name="Detter J.C."/>
            <person name="Han C."/>
            <person name="Tapia R."/>
            <person name="Land M."/>
            <person name="Hauser L."/>
            <person name="Kyrpides N."/>
            <person name="Ivanova N."/>
            <person name="Mikhailova N."/>
            <person name="Pagani I."/>
            <person name="Rawat S."/>
            <person name="Mannisto M."/>
            <person name="Haggblom M."/>
            <person name="Woyke T."/>
        </authorList>
    </citation>
    <scope>NUCLEOTIDE SEQUENCE [LARGE SCALE GENOMIC DNA]</scope>
    <source>
        <strain evidence="6">ATCC BAA-1857 / DSM 23137 / MP5ACTX8</strain>
    </source>
</reference>
<feature type="chain" id="PRO_5003512257" evidence="3">
    <location>
        <begin position="29"/>
        <end position="1267"/>
    </location>
</feature>
<dbReference type="AlphaFoldDB" id="G8NS42"/>
<dbReference type="InterPro" id="IPR032109">
    <property type="entry name" value="Big_3_5"/>
</dbReference>
<proteinExistence type="predicted"/>
<dbReference type="SUPFAM" id="SSF69318">
    <property type="entry name" value="Integrin alpha N-terminal domain"/>
    <property type="match status" value="2"/>
</dbReference>
<name>G8NS42_GRAMM</name>
<feature type="region of interest" description="Disordered" evidence="2">
    <location>
        <begin position="34"/>
        <end position="64"/>
    </location>
</feature>
<evidence type="ECO:0000259" key="4">
    <source>
        <dbReference type="Pfam" id="PF16640"/>
    </source>
</evidence>
<dbReference type="InterPro" id="IPR013783">
    <property type="entry name" value="Ig-like_fold"/>
</dbReference>
<dbReference type="Pfam" id="PF16640">
    <property type="entry name" value="Big_3_5"/>
    <property type="match status" value="1"/>
</dbReference>
<dbReference type="HOGENOM" id="CLU_266178_0_0_0"/>
<dbReference type="KEGG" id="gma:AciX8_1914"/>
<dbReference type="Proteomes" id="UP000007113">
    <property type="component" value="Chromosome"/>
</dbReference>
<dbReference type="PANTHER" id="PTHR44103">
    <property type="entry name" value="PROPROTEIN CONVERTASE P"/>
    <property type="match status" value="1"/>
</dbReference>
<evidence type="ECO:0000313" key="6">
    <source>
        <dbReference type="Proteomes" id="UP000007113"/>
    </source>
</evidence>
<evidence type="ECO:0000256" key="1">
    <source>
        <dbReference type="ARBA" id="ARBA00022729"/>
    </source>
</evidence>
<dbReference type="EMBL" id="CP003130">
    <property type="protein sequence ID" value="AEU36250.1"/>
    <property type="molecule type" value="Genomic_DNA"/>
</dbReference>
<evidence type="ECO:0000313" key="5">
    <source>
        <dbReference type="EMBL" id="AEU36250.1"/>
    </source>
</evidence>
<dbReference type="InterPro" id="IPR013517">
    <property type="entry name" value="FG-GAP"/>
</dbReference>
<dbReference type="Gene3D" id="2.60.40.10">
    <property type="entry name" value="Immunoglobulins"/>
    <property type="match status" value="1"/>
</dbReference>
<dbReference type="Pfam" id="PF13517">
    <property type="entry name" value="FG-GAP_3"/>
    <property type="match status" value="1"/>
</dbReference>
<dbReference type="eggNOG" id="COG4934">
    <property type="taxonomic scope" value="Bacteria"/>
</dbReference>
<evidence type="ECO:0000256" key="3">
    <source>
        <dbReference type="SAM" id="SignalP"/>
    </source>
</evidence>
<feature type="domain" description="Bacterial Ig-like" evidence="4">
    <location>
        <begin position="998"/>
        <end position="1084"/>
    </location>
</feature>
<dbReference type="Gene3D" id="2.130.10.130">
    <property type="entry name" value="Integrin alpha, N-terminal"/>
    <property type="match status" value="1"/>
</dbReference>
<accession>G8NS42</accession>
<keyword evidence="6" id="KW-1185">Reference proteome</keyword>
<evidence type="ECO:0000256" key="2">
    <source>
        <dbReference type="SAM" id="MobiDB-lite"/>
    </source>
</evidence>
<keyword evidence="1 3" id="KW-0732">Signal</keyword>
<dbReference type="PANTHER" id="PTHR44103:SF1">
    <property type="entry name" value="PROPROTEIN CONVERTASE P"/>
    <property type="match status" value="1"/>
</dbReference>
<dbReference type="STRING" id="682795.AciX8_1914"/>
<protein>
    <submittedName>
        <fullName evidence="5">FG-GAP repeat protein</fullName>
    </submittedName>
</protein>
<sequence length="1267" mass="129447">MRTTPLARLVSTFALFAVFASVAARAMAQNVQGSAPASPRVAPSNPFMTKQGSNARPTPIQHAQSAARQLNPKLKTPFDRQLAPTLAQMLKPVSTTGATGKALSMKANAAGAASVIGNTPNFPTFVAAPFLVPNSSDTSTLYVTVTGDFNNDGKPDVAAIQNDGSISIILNPGSLQNLANITPLPPDTSATSIQPFLTTAYAADMNGDGNLDLVGMDYGNNNILVWMGKGDGTFAKVVIYPVAPANGAGFFYGGFILVGDFNNDGKPDVVALTSNLDYNTFHSTFTLQTFLNDGKGNLTVLPSKQENNVTFNDYYTVSPAQAAVLSNDGSTTSGIVFLLADMGVANKANTGETLICLSSKADGTFSTPVEPAGPTITDSPLALSFGSLYATNLSVPVTAPKPGQPAPSISAGAPVTDIVFMTGDGTVYDSTYQPNTGSFTLPAPKILVGANQNNPPSGGTTPSFPIPNEALLNLADMNNDGVLDLLVYTAGSTLIFPGTGNHTYGAPTQVVGGLGGDQQPQPANFDGSGFNSFVWSDSYLNELGYYQNMGAFSASSAGQFYAAPPVSGASFNGGANYSALGSNIQVEAVGDFNKDGLQDVIAFDLSNLAANSGYPDLVVGLNNGNPNSSNQVNNFTFATVVPAATLVNINFEFVEPFTVKNTLGTSLLLGTGGGMDIVTASPSGSFGTPTPLNLGTSISCSLGYGDTGDVNGDGIPDIVIAYAGDSTCGGSTTPSGFFTFLGKADGTFNTATFTPLGGSLYMVKLINFSGASGNLDLAADDMDNGNFLTGASAFYAIYAVPNNADGSGTFNTTNLTENAVGYIVSDIIPGDFNNDGQQDLTLTTEGQYVPGSFTTALNSMGVLLLPSQGQVVQYGQTYLIFGTPSLVDTGFYALWGSYADFNGDGYPDLALATVNSAAGLGNPFSQPPPVPLVQILPNQNGSFGPVLTEMDSAESFEDPYSMYTFTGNFGNTGGNDLLVTGLFNTAEFLNQGANALALSATPGSPAQGAPVTLTATLSGPVTGYTATGSVSFSANGTVLGAAPLSGNTAAFTTIALIAGTNKLTASYSGDEFHNASTANATVNVGAPSAPMFSLTASTSSMTLQQGATGSAVLNLVTNGTFTGVVSFTCSGAPTASACTISPASLTLGANQAGNVSVILATTPQNNQYQAGNRSWMERTGGLSLAGLLLFLVPRRRHWRGKLAIVALALVSLGSIAMLNGCSGNGGNSGNSNPDKYPGTPTGTSTLTVTATSGSITQTQTIALTVTQ</sequence>
<dbReference type="RefSeq" id="WP_014265129.1">
    <property type="nucleotide sequence ID" value="NC_016631.1"/>
</dbReference>
<feature type="signal peptide" evidence="3">
    <location>
        <begin position="1"/>
        <end position="28"/>
    </location>
</feature>
<organism evidence="5 6">
    <name type="scientific">Granulicella mallensis (strain ATCC BAA-1857 / DSM 23137 / MP5ACTX8)</name>
    <dbReference type="NCBI Taxonomy" id="682795"/>
    <lineage>
        <taxon>Bacteria</taxon>
        <taxon>Pseudomonadati</taxon>
        <taxon>Acidobacteriota</taxon>
        <taxon>Terriglobia</taxon>
        <taxon>Terriglobales</taxon>
        <taxon>Acidobacteriaceae</taxon>
        <taxon>Granulicella</taxon>
    </lineage>
</organism>
<dbReference type="InterPro" id="IPR028994">
    <property type="entry name" value="Integrin_alpha_N"/>
</dbReference>
<feature type="compositionally biased region" description="Polar residues" evidence="2">
    <location>
        <begin position="46"/>
        <end position="64"/>
    </location>
</feature>
<gene>
    <name evidence="5" type="ordered locus">AciX8_1914</name>
</gene>